<sequence>MSSTSVFTSSQSQKRWCDHMKYNYTSKHSIRPCVLQVPDNLRETKPEAYTPQHVGLGPYHHFRAQVQHMESQKRAAVIYYLEIVNTKDFIELVEKSPADFEPIIRSCYDRYIDLDKETLSWVVIADGIFLLKFIDTYLGSKEEEKKVYLNIEAVAADILMLENQIPIILILEMRKFLQQTFTVDSDEELFDKFHRLCKKQSPLILVDDPTSIDNAFDKKNHMLHFMYQLIVKNKLANKNNEGSQDNRAAGIDPELAQEGTSLGGEILGQAMDKRSTLKKGDNKSDAEANKETKGRKSKEENGSRVVKLAQEVATVSGVLLDQAIEEFNSALSEAKSAGIKVHGNIEKVSNILRNLQRTLHLDQKKDSLADQIDIPSASRLKAILKIEFEALPNCCGIGDIYLDENNKILYLPVITLRANSEVILRNLAAYEATSKLGSTQIRDYVDLMCGIIKSEKDVKLLKDSGIIDGELLDGEIVKMCNAMTKSDEKRDEQSKAYITGKQATDLFHDAGIVKACKSIMKCLARCVKYMKPLFAVLVLLFLALQSFCEIFDCRRRSSYGGAAFDELYAGALDAKARLMLPRKVYRY</sequence>
<reference evidence="2 3" key="1">
    <citation type="submission" date="2024-11" db="EMBL/GenBank/DDBJ databases">
        <title>A near-complete genome assembly of Cinchona calisaya.</title>
        <authorList>
            <person name="Lian D.C."/>
            <person name="Zhao X.W."/>
            <person name="Wei L."/>
        </authorList>
    </citation>
    <scope>NUCLEOTIDE SEQUENCE [LARGE SCALE GENOMIC DNA]</scope>
    <source>
        <tissue evidence="2">Nenye</tissue>
    </source>
</reference>
<name>A0ABD3ATW2_9GENT</name>
<evidence type="ECO:0000313" key="3">
    <source>
        <dbReference type="Proteomes" id="UP001630127"/>
    </source>
</evidence>
<organism evidence="2 3">
    <name type="scientific">Cinchona calisaya</name>
    <dbReference type="NCBI Taxonomy" id="153742"/>
    <lineage>
        <taxon>Eukaryota</taxon>
        <taxon>Viridiplantae</taxon>
        <taxon>Streptophyta</taxon>
        <taxon>Embryophyta</taxon>
        <taxon>Tracheophyta</taxon>
        <taxon>Spermatophyta</taxon>
        <taxon>Magnoliopsida</taxon>
        <taxon>eudicotyledons</taxon>
        <taxon>Gunneridae</taxon>
        <taxon>Pentapetalae</taxon>
        <taxon>asterids</taxon>
        <taxon>lamiids</taxon>
        <taxon>Gentianales</taxon>
        <taxon>Rubiaceae</taxon>
        <taxon>Cinchonoideae</taxon>
        <taxon>Cinchoneae</taxon>
        <taxon>Cinchona</taxon>
    </lineage>
</organism>
<feature type="compositionally biased region" description="Basic and acidic residues" evidence="1">
    <location>
        <begin position="273"/>
        <end position="302"/>
    </location>
</feature>
<dbReference type="PANTHER" id="PTHR31549:SF289">
    <property type="match status" value="1"/>
</dbReference>
<evidence type="ECO:0000256" key="1">
    <source>
        <dbReference type="SAM" id="MobiDB-lite"/>
    </source>
</evidence>
<dbReference type="AlphaFoldDB" id="A0ABD3ATW2"/>
<dbReference type="Pfam" id="PF03140">
    <property type="entry name" value="DUF247"/>
    <property type="match status" value="1"/>
</dbReference>
<dbReference type="PANTHER" id="PTHR31549">
    <property type="entry name" value="PROTEIN, PUTATIVE (DUF247)-RELATED-RELATED"/>
    <property type="match status" value="1"/>
</dbReference>
<evidence type="ECO:0000313" key="2">
    <source>
        <dbReference type="EMBL" id="KAL3534646.1"/>
    </source>
</evidence>
<keyword evidence="3" id="KW-1185">Reference proteome</keyword>
<dbReference type="EMBL" id="JBJUIK010000002">
    <property type="protein sequence ID" value="KAL3534646.1"/>
    <property type="molecule type" value="Genomic_DNA"/>
</dbReference>
<feature type="region of interest" description="Disordered" evidence="1">
    <location>
        <begin position="273"/>
        <end position="303"/>
    </location>
</feature>
<gene>
    <name evidence="2" type="ORF">ACH5RR_003107</name>
</gene>
<comment type="caution">
    <text evidence="2">The sequence shown here is derived from an EMBL/GenBank/DDBJ whole genome shotgun (WGS) entry which is preliminary data.</text>
</comment>
<accession>A0ABD3ATW2</accession>
<dbReference type="Proteomes" id="UP001630127">
    <property type="component" value="Unassembled WGS sequence"/>
</dbReference>
<protein>
    <submittedName>
        <fullName evidence="2">Uncharacterized protein</fullName>
    </submittedName>
</protein>
<proteinExistence type="predicted"/>
<dbReference type="InterPro" id="IPR004158">
    <property type="entry name" value="DUF247_pln"/>
</dbReference>